<evidence type="ECO:0000313" key="9">
    <source>
        <dbReference type="Proteomes" id="UP000440578"/>
    </source>
</evidence>
<comment type="caution">
    <text evidence="8">The sequence shown here is derived from an EMBL/GenBank/DDBJ whole genome shotgun (WGS) entry which is preliminary data.</text>
</comment>
<dbReference type="InterPro" id="IPR013604">
    <property type="entry name" value="7TM_chemorcpt"/>
</dbReference>
<feature type="transmembrane region" description="Helical" evidence="7">
    <location>
        <begin position="93"/>
        <end position="112"/>
    </location>
</feature>
<accession>A0A6A4X187</accession>
<keyword evidence="5 7" id="KW-0472">Membrane</keyword>
<dbReference type="PANTHER" id="PTHR21421">
    <property type="entry name" value="GUSTATORY RECEPTOR"/>
    <property type="match status" value="1"/>
</dbReference>
<dbReference type="AlphaFoldDB" id="A0A6A4X187"/>
<dbReference type="Pfam" id="PF08395">
    <property type="entry name" value="7tm_7"/>
    <property type="match status" value="1"/>
</dbReference>
<dbReference type="GO" id="GO:0005886">
    <property type="term" value="C:plasma membrane"/>
    <property type="evidence" value="ECO:0007669"/>
    <property type="project" value="UniProtKB-SubCell"/>
</dbReference>
<gene>
    <name evidence="8" type="ORF">FJT64_017231</name>
</gene>
<keyword evidence="3 7" id="KW-0812">Transmembrane</keyword>
<name>A0A6A4X187_AMPAM</name>
<evidence type="ECO:0000256" key="4">
    <source>
        <dbReference type="ARBA" id="ARBA00022989"/>
    </source>
</evidence>
<reference evidence="8 9" key="1">
    <citation type="submission" date="2019-07" db="EMBL/GenBank/DDBJ databases">
        <title>Draft genome assembly of a fouling barnacle, Amphibalanus amphitrite (Darwin, 1854): The first reference genome for Thecostraca.</title>
        <authorList>
            <person name="Kim W."/>
        </authorList>
    </citation>
    <scope>NUCLEOTIDE SEQUENCE [LARGE SCALE GENOMIC DNA]</scope>
    <source>
        <strain evidence="8">SNU_AA5</strain>
        <tissue evidence="8">Soma without cirri and trophi</tissue>
    </source>
</reference>
<evidence type="ECO:0000256" key="2">
    <source>
        <dbReference type="ARBA" id="ARBA00022475"/>
    </source>
</evidence>
<keyword evidence="4 7" id="KW-1133">Transmembrane helix</keyword>
<dbReference type="EMBL" id="VIIS01000201">
    <property type="protein sequence ID" value="KAF0311983.1"/>
    <property type="molecule type" value="Genomic_DNA"/>
</dbReference>
<comment type="subcellular location">
    <subcellularLocation>
        <location evidence="1">Cell membrane</location>
        <topology evidence="1">Multi-pass membrane protein</topology>
    </subcellularLocation>
</comment>
<feature type="transmembrane region" description="Helical" evidence="7">
    <location>
        <begin position="415"/>
        <end position="438"/>
    </location>
</feature>
<organism evidence="8 9">
    <name type="scientific">Amphibalanus amphitrite</name>
    <name type="common">Striped barnacle</name>
    <name type="synonym">Balanus amphitrite</name>
    <dbReference type="NCBI Taxonomy" id="1232801"/>
    <lineage>
        <taxon>Eukaryota</taxon>
        <taxon>Metazoa</taxon>
        <taxon>Ecdysozoa</taxon>
        <taxon>Arthropoda</taxon>
        <taxon>Crustacea</taxon>
        <taxon>Multicrustacea</taxon>
        <taxon>Cirripedia</taxon>
        <taxon>Thoracica</taxon>
        <taxon>Thoracicalcarea</taxon>
        <taxon>Balanomorpha</taxon>
        <taxon>Balanoidea</taxon>
        <taxon>Balanidae</taxon>
        <taxon>Amphibalaninae</taxon>
        <taxon>Amphibalanus</taxon>
    </lineage>
</organism>
<evidence type="ECO:0000256" key="7">
    <source>
        <dbReference type="SAM" id="Phobius"/>
    </source>
</evidence>
<evidence type="ECO:0000256" key="3">
    <source>
        <dbReference type="ARBA" id="ARBA00022692"/>
    </source>
</evidence>
<keyword evidence="9" id="KW-1185">Reference proteome</keyword>
<protein>
    <recommendedName>
        <fullName evidence="10">Gustatory receptor</fullName>
    </recommendedName>
</protein>
<dbReference type="GO" id="GO:0051606">
    <property type="term" value="P:detection of stimulus"/>
    <property type="evidence" value="ECO:0007669"/>
    <property type="project" value="UniProtKB-ARBA"/>
</dbReference>
<feature type="transmembrane region" description="Helical" evidence="7">
    <location>
        <begin position="240"/>
        <end position="262"/>
    </location>
</feature>
<feature type="transmembrane region" description="Helical" evidence="7">
    <location>
        <begin position="177"/>
        <end position="196"/>
    </location>
</feature>
<evidence type="ECO:0000256" key="5">
    <source>
        <dbReference type="ARBA" id="ARBA00023136"/>
    </source>
</evidence>
<proteinExistence type="predicted"/>
<evidence type="ECO:0000256" key="6">
    <source>
        <dbReference type="ARBA" id="ARBA00023170"/>
    </source>
</evidence>
<evidence type="ECO:0000313" key="8">
    <source>
        <dbReference type="EMBL" id="KAF0311983.1"/>
    </source>
</evidence>
<dbReference type="Proteomes" id="UP000440578">
    <property type="component" value="Unassembled WGS sequence"/>
</dbReference>
<feature type="transmembrane region" description="Helical" evidence="7">
    <location>
        <begin position="492"/>
        <end position="511"/>
    </location>
</feature>
<dbReference type="GO" id="GO:0038023">
    <property type="term" value="F:signaling receptor activity"/>
    <property type="evidence" value="ECO:0007669"/>
    <property type="project" value="UniProtKB-ARBA"/>
</dbReference>
<keyword evidence="6" id="KW-0675">Receptor</keyword>
<feature type="transmembrane region" description="Helical" evidence="7">
    <location>
        <begin position="118"/>
        <end position="141"/>
    </location>
</feature>
<dbReference type="GO" id="GO:0050909">
    <property type="term" value="P:sensory perception of taste"/>
    <property type="evidence" value="ECO:0007669"/>
    <property type="project" value="InterPro"/>
</dbReference>
<evidence type="ECO:0008006" key="10">
    <source>
        <dbReference type="Google" id="ProtNLM"/>
    </source>
</evidence>
<keyword evidence="2" id="KW-1003">Cell membrane</keyword>
<feature type="transmembrane region" description="Helical" evidence="7">
    <location>
        <begin position="390"/>
        <end position="409"/>
    </location>
</feature>
<dbReference type="PANTHER" id="PTHR21421:SF29">
    <property type="entry name" value="GUSTATORY RECEPTOR 5A FOR TREHALOSE-RELATED"/>
    <property type="match status" value="1"/>
</dbReference>
<sequence>MASDIHTIDIGPVQFQHTNTPVKAQHAASTRLAGRARLVIYRAKAQPQMRTAAAMWSQVRVLRRALLLTSLLTVSGLHVSGQRVAVGWRAGRLLTLTLAAVVSGCALASTVTARPASMMMYCLTMGALLYHSLAVLVHLLLHRRRLHGLLRRAELLLKATALCQQPADFGPFLRQTALLTAAAVLPTVLWWARYLYFDEVLHPTVHTQPLLPALLPTALKQLPGSGVVFGLQLVYLNMSAGLVALFDALLVGLMDVTAVLLIRLERYAAELGRADGDGGGIRSAGEPNGVLPEPEDDAAGTVIHVRQQSGEPPAPTKRGPFVLASAERSLPTAYTRAESAPAPLQRAADPESRLRLLSATLSEVTQLAEDSADLCSLPTLSLHTAATTGLLAGIYCFIQLVHIFFSTAAQVSESVMFLLFLASFAVRLVAIGAAGSRLSGQQQRLRARLSAVRWSPPAPPAVHSELHLLLEQTRQQLVFHGWGLFSTQKETIVSLLGFVLTYVVILVQMNVS</sequence>
<evidence type="ECO:0000256" key="1">
    <source>
        <dbReference type="ARBA" id="ARBA00004651"/>
    </source>
</evidence>